<feature type="compositionally biased region" description="Polar residues" evidence="9">
    <location>
        <begin position="405"/>
        <end position="427"/>
    </location>
</feature>
<dbReference type="Pfam" id="PF08633">
    <property type="entry name" value="Rox3"/>
    <property type="match status" value="1"/>
</dbReference>
<feature type="compositionally biased region" description="Polar residues" evidence="9">
    <location>
        <begin position="753"/>
        <end position="769"/>
    </location>
</feature>
<protein>
    <recommendedName>
        <fullName evidence="3">Mediator of RNA polymerase II transcription subunit 19</fullName>
    </recommendedName>
    <alternativeName>
        <fullName evidence="8">Mediator complex subunit 19</fullName>
    </alternativeName>
</protein>
<feature type="region of interest" description="Disordered" evidence="9">
    <location>
        <begin position="163"/>
        <end position="188"/>
    </location>
</feature>
<feature type="compositionally biased region" description="Gly residues" evidence="9">
    <location>
        <begin position="733"/>
        <end position="742"/>
    </location>
</feature>
<accession>A0A0F2LZT6</accession>
<dbReference type="VEuPathDB" id="FungiDB:SPSK_03992"/>
<dbReference type="GO" id="GO:0006357">
    <property type="term" value="P:regulation of transcription by RNA polymerase II"/>
    <property type="evidence" value="ECO:0007669"/>
    <property type="project" value="InterPro"/>
</dbReference>
<feature type="compositionally biased region" description="Low complexity" evidence="9">
    <location>
        <begin position="387"/>
        <end position="404"/>
    </location>
</feature>
<dbReference type="GO" id="GO:0016592">
    <property type="term" value="C:mediator complex"/>
    <property type="evidence" value="ECO:0007669"/>
    <property type="project" value="InterPro"/>
</dbReference>
<dbReference type="AlphaFoldDB" id="A0A0F2LZT6"/>
<evidence type="ECO:0000313" key="12">
    <source>
        <dbReference type="Proteomes" id="UP000033710"/>
    </source>
</evidence>
<dbReference type="RefSeq" id="XP_016585639.1">
    <property type="nucleotide sequence ID" value="XM_016730807.1"/>
</dbReference>
<evidence type="ECO:0000256" key="9">
    <source>
        <dbReference type="SAM" id="MobiDB-lite"/>
    </source>
</evidence>
<evidence type="ECO:0000256" key="6">
    <source>
        <dbReference type="ARBA" id="ARBA00023163"/>
    </source>
</evidence>
<comment type="similarity">
    <text evidence="2">Belongs to the Mediator complex subunit 19 family.</text>
</comment>
<feature type="signal peptide" evidence="10">
    <location>
        <begin position="1"/>
        <end position="37"/>
    </location>
</feature>
<comment type="caution">
    <text evidence="11">The sequence shown here is derived from an EMBL/GenBank/DDBJ whole genome shotgun (WGS) entry which is preliminary data.</text>
</comment>
<dbReference type="GeneID" id="27666084"/>
<name>A0A0F2LZT6_SPOSC</name>
<evidence type="ECO:0000256" key="10">
    <source>
        <dbReference type="SAM" id="SignalP"/>
    </source>
</evidence>
<feature type="chain" id="PRO_5002454784" description="Mediator of RNA polymerase II transcription subunit 19" evidence="10">
    <location>
        <begin position="38"/>
        <end position="776"/>
    </location>
</feature>
<evidence type="ECO:0000256" key="5">
    <source>
        <dbReference type="ARBA" id="ARBA00023159"/>
    </source>
</evidence>
<dbReference type="GO" id="GO:0003712">
    <property type="term" value="F:transcription coregulator activity"/>
    <property type="evidence" value="ECO:0007669"/>
    <property type="project" value="InterPro"/>
</dbReference>
<keyword evidence="4" id="KW-0805">Transcription regulation</keyword>
<comment type="subcellular location">
    <subcellularLocation>
        <location evidence="1">Nucleus</location>
    </subcellularLocation>
</comment>
<feature type="region of interest" description="Disordered" evidence="9">
    <location>
        <begin position="661"/>
        <end position="776"/>
    </location>
</feature>
<gene>
    <name evidence="11" type="ORF">SPSK_03992</name>
</gene>
<dbReference type="Proteomes" id="UP000033710">
    <property type="component" value="Unassembled WGS sequence"/>
</dbReference>
<evidence type="ECO:0000313" key="11">
    <source>
        <dbReference type="EMBL" id="KJR82963.1"/>
    </source>
</evidence>
<feature type="compositionally biased region" description="Low complexity" evidence="9">
    <location>
        <begin position="430"/>
        <end position="450"/>
    </location>
</feature>
<keyword evidence="5" id="KW-0010">Activator</keyword>
<dbReference type="OrthoDB" id="2160599at2759"/>
<evidence type="ECO:0000256" key="8">
    <source>
        <dbReference type="ARBA" id="ARBA00032018"/>
    </source>
</evidence>
<sequence length="776" mass="83699">MPSRPSPSLRSLSSAVASLFLCLGSLSALCVCSYTHAHPLPLPFSTLLPILRPVSRSVHRPPPPAARLSALFPCQTTRQEGRNLIITDFISPCQLFPLSSPSDIFSPDFLSATADNELTPFRHPFLLDPLSLPTPTRRLRSPAVFSHRFCCVATQSLSDDHFSPSVPHSFTPSRSRLLRPPGNRRQRATRPHCPTLYRLCFLVCHLCLVYIRLRYTEFLRPFVFHSASACPRLPATDIASPSLHPPPASASRDPSIESRALSFSRFDRRWILRPPRCLPTAPSGAVLVAGRPPLRRGDCVSVRSHHSIDPTSSSGLIAVSLCGFVALESLSRCVFVFGGNSSFYSGRFALPFRFPLFVIDCGCVAFRSRARPSPPDPGSTKTFTAMSFHPQTPQSPSQFSPITSDPLSGTSNASVGTTTNSINTNVHGGSFSSTSASAATPSTLPTPAHSVNGSGSGFGSGFGPADAVHGMSPGGADSPYKRKRPLDDAGDLGHGSKKVHMEGQQRLDFEALHQDVGEKYLVCNKPHRPSFPPLSEDLFEMFNLTSIAAEVARTLPNGEKNAMRKTYKGYMKKLGVSGHFEPLKRDEGDESDFMRLISEADDSWQARQVKTKDIHYGLLDDVEADLRQAMTMNKGPIPKAIWDSSVLGDLAPEKLVSIGARPSSVRGTAPNTPLHPAVARSKVQPPLSAATGGAGSTGSLDTSRPRRVNKKRSYGENSFEGYGEGFPDDDGGDGGYSTGDGDGPSHKRRKKNGTPTAQYNSAPVRQQSYGPGMVGA</sequence>
<reference evidence="11 12" key="1">
    <citation type="journal article" date="2014" name="BMC Genomics">
        <title>Comparative genomics of the major fungal agents of human and animal Sporotrichosis: Sporothrix schenckii and Sporothrix brasiliensis.</title>
        <authorList>
            <person name="Teixeira M.M."/>
            <person name="de Almeida L.G."/>
            <person name="Kubitschek-Barreira P."/>
            <person name="Alves F.L."/>
            <person name="Kioshima E.S."/>
            <person name="Abadio A.K."/>
            <person name="Fernandes L."/>
            <person name="Derengowski L.S."/>
            <person name="Ferreira K.S."/>
            <person name="Souza R.C."/>
            <person name="Ruiz J.C."/>
            <person name="de Andrade N.C."/>
            <person name="Paes H.C."/>
            <person name="Nicola A.M."/>
            <person name="Albuquerque P."/>
            <person name="Gerber A.L."/>
            <person name="Martins V.P."/>
            <person name="Peconick L.D."/>
            <person name="Neto A.V."/>
            <person name="Chaucanez C.B."/>
            <person name="Silva P.A."/>
            <person name="Cunha O.L."/>
            <person name="de Oliveira F.F."/>
            <person name="dos Santos T.C."/>
            <person name="Barros A.L."/>
            <person name="Soares M.A."/>
            <person name="de Oliveira L.M."/>
            <person name="Marini M.M."/>
            <person name="Villalobos-Duno H."/>
            <person name="Cunha M.M."/>
            <person name="de Hoog S."/>
            <person name="da Silveira J.F."/>
            <person name="Henrissat B."/>
            <person name="Nino-Vega G.A."/>
            <person name="Cisalpino P.S."/>
            <person name="Mora-Montes H.M."/>
            <person name="Almeida S.R."/>
            <person name="Stajich J.E."/>
            <person name="Lopes-Bezerra L.M."/>
            <person name="Vasconcelos A.T."/>
            <person name="Felipe M.S."/>
        </authorList>
    </citation>
    <scope>NUCLEOTIDE SEQUENCE [LARGE SCALE GENOMIC DNA]</scope>
    <source>
        <strain evidence="11 12">1099-18</strain>
    </source>
</reference>
<evidence type="ECO:0000256" key="4">
    <source>
        <dbReference type="ARBA" id="ARBA00023015"/>
    </source>
</evidence>
<reference evidence="11 12" key="2">
    <citation type="journal article" date="2015" name="Eukaryot. Cell">
        <title>Asexual propagation of a virulent clone complex in a human and feline outbreak of sporotrichosis.</title>
        <authorList>
            <person name="Teixeira Mde M."/>
            <person name="Rodrigues A.M."/>
            <person name="Tsui C.K."/>
            <person name="de Almeida L.G."/>
            <person name="Van Diepeningen A.D."/>
            <person name="van den Ende B.G."/>
            <person name="Fernandes G.F."/>
            <person name="Kano R."/>
            <person name="Hamelin R.C."/>
            <person name="Lopes-Bezerra L.M."/>
            <person name="Vasconcelos A.T."/>
            <person name="de Hoog S."/>
            <person name="de Camargo Z.P."/>
            <person name="Felipe M.S."/>
        </authorList>
    </citation>
    <scope>NUCLEOTIDE SEQUENCE [LARGE SCALE GENOMIC DNA]</scope>
    <source>
        <strain evidence="11 12">1099-18</strain>
    </source>
</reference>
<dbReference type="EMBL" id="AXCR01000010">
    <property type="protein sequence ID" value="KJR82963.1"/>
    <property type="molecule type" value="Genomic_DNA"/>
</dbReference>
<keyword evidence="6" id="KW-0804">Transcription</keyword>
<evidence type="ECO:0000256" key="2">
    <source>
        <dbReference type="ARBA" id="ARBA00009259"/>
    </source>
</evidence>
<keyword evidence="10" id="KW-0732">Signal</keyword>
<dbReference type="InterPro" id="IPR013942">
    <property type="entry name" value="Mediator_Med19_fun"/>
</dbReference>
<organism evidence="11 12">
    <name type="scientific">Sporothrix schenckii 1099-18</name>
    <dbReference type="NCBI Taxonomy" id="1397361"/>
    <lineage>
        <taxon>Eukaryota</taxon>
        <taxon>Fungi</taxon>
        <taxon>Dikarya</taxon>
        <taxon>Ascomycota</taxon>
        <taxon>Pezizomycotina</taxon>
        <taxon>Sordariomycetes</taxon>
        <taxon>Sordariomycetidae</taxon>
        <taxon>Ophiostomatales</taxon>
        <taxon>Ophiostomataceae</taxon>
        <taxon>Sporothrix</taxon>
    </lineage>
</organism>
<evidence type="ECO:0000256" key="7">
    <source>
        <dbReference type="ARBA" id="ARBA00023242"/>
    </source>
</evidence>
<evidence type="ECO:0000256" key="1">
    <source>
        <dbReference type="ARBA" id="ARBA00004123"/>
    </source>
</evidence>
<feature type="region of interest" description="Disordered" evidence="9">
    <location>
        <begin position="370"/>
        <end position="497"/>
    </location>
</feature>
<keyword evidence="7" id="KW-0539">Nucleus</keyword>
<proteinExistence type="inferred from homology"/>
<evidence type="ECO:0000256" key="3">
    <source>
        <dbReference type="ARBA" id="ARBA00019615"/>
    </source>
</evidence>
<dbReference type="KEGG" id="ssck:SPSK_03992"/>